<evidence type="ECO:0000256" key="1">
    <source>
        <dbReference type="SAM" id="SignalP"/>
    </source>
</evidence>
<dbReference type="Proteomes" id="UP001370758">
    <property type="component" value="Unassembled WGS sequence"/>
</dbReference>
<keyword evidence="3" id="KW-1185">Reference proteome</keyword>
<keyword evidence="1" id="KW-0732">Signal</keyword>
<reference evidence="2 3" key="1">
    <citation type="submission" date="2023-08" db="EMBL/GenBank/DDBJ databases">
        <authorList>
            <person name="Palmer J.M."/>
        </authorList>
    </citation>
    <scope>NUCLEOTIDE SEQUENCE [LARGE SCALE GENOMIC DNA]</scope>
    <source>
        <strain evidence="2 3">TWF481</strain>
    </source>
</reference>
<feature type="signal peptide" evidence="1">
    <location>
        <begin position="1"/>
        <end position="19"/>
    </location>
</feature>
<feature type="chain" id="PRO_5043328792" evidence="1">
    <location>
        <begin position="20"/>
        <end position="272"/>
    </location>
</feature>
<evidence type="ECO:0000313" key="3">
    <source>
        <dbReference type="Proteomes" id="UP001370758"/>
    </source>
</evidence>
<dbReference type="EMBL" id="JAVHJL010000003">
    <property type="protein sequence ID" value="KAK6507910.1"/>
    <property type="molecule type" value="Genomic_DNA"/>
</dbReference>
<sequence length="272" mass="28784">MKFSLVQLAAVAMAIMVNAAPQATALAGCNRDNCLRALLGVASSKASSDCTAFLQTTVVEFTATVSAILTPSPGNLKKRNQVVTITPSAWPTYAACSSTVGGQVAGQRTQIAGLQRYSSACSCIGIQPTSTVSIQAVQTIPVPQFTLGLTCLNRDSYYLYFENGALWAHDYNSLTPPPAVFTLDSNNNILYNGMKIETVNLDDPSQVYSSSVGSSVKCWFPSGGPDYFRAQSCISGGSKQFFFIPGEGPGVFPLFMRTAATSCTIEAHPLGN</sequence>
<name>A0AAV9WID0_9PEZI</name>
<proteinExistence type="predicted"/>
<gene>
    <name evidence="2" type="ORF">TWF481_006331</name>
</gene>
<accession>A0AAV9WID0</accession>
<dbReference type="PROSITE" id="PS51257">
    <property type="entry name" value="PROKAR_LIPOPROTEIN"/>
    <property type="match status" value="1"/>
</dbReference>
<dbReference type="AlphaFoldDB" id="A0AAV9WID0"/>
<evidence type="ECO:0000313" key="2">
    <source>
        <dbReference type="EMBL" id="KAK6507910.1"/>
    </source>
</evidence>
<protein>
    <submittedName>
        <fullName evidence="2">Uncharacterized protein</fullName>
    </submittedName>
</protein>
<comment type="caution">
    <text evidence="2">The sequence shown here is derived from an EMBL/GenBank/DDBJ whole genome shotgun (WGS) entry which is preliminary data.</text>
</comment>
<organism evidence="2 3">
    <name type="scientific">Arthrobotrys musiformis</name>
    <dbReference type="NCBI Taxonomy" id="47236"/>
    <lineage>
        <taxon>Eukaryota</taxon>
        <taxon>Fungi</taxon>
        <taxon>Dikarya</taxon>
        <taxon>Ascomycota</taxon>
        <taxon>Pezizomycotina</taxon>
        <taxon>Orbiliomycetes</taxon>
        <taxon>Orbiliales</taxon>
        <taxon>Orbiliaceae</taxon>
        <taxon>Arthrobotrys</taxon>
    </lineage>
</organism>